<dbReference type="GO" id="GO:0006281">
    <property type="term" value="P:DNA repair"/>
    <property type="evidence" value="ECO:0007669"/>
    <property type="project" value="UniProtKB-KW"/>
</dbReference>
<feature type="domain" description="Methylated-DNA-[protein]-cysteine S-methyltransferase DNA binding" evidence="7">
    <location>
        <begin position="102"/>
        <end position="184"/>
    </location>
</feature>
<dbReference type="GO" id="GO:0032259">
    <property type="term" value="P:methylation"/>
    <property type="evidence" value="ECO:0007669"/>
    <property type="project" value="UniProtKB-KW"/>
</dbReference>
<dbReference type="Pfam" id="PF01035">
    <property type="entry name" value="DNA_binding_1"/>
    <property type="match status" value="1"/>
</dbReference>
<protein>
    <submittedName>
        <fullName evidence="8">Methylated-DNA--[protein]-cysteine S-methyltransferase</fullName>
    </submittedName>
</protein>
<dbReference type="InterPro" id="IPR036388">
    <property type="entry name" value="WH-like_DNA-bd_sf"/>
</dbReference>
<dbReference type="SUPFAM" id="SSF46767">
    <property type="entry name" value="Methylated DNA-protein cysteine methyltransferase, C-terminal domain"/>
    <property type="match status" value="1"/>
</dbReference>
<evidence type="ECO:0000256" key="5">
    <source>
        <dbReference type="ARBA" id="ARBA00023204"/>
    </source>
</evidence>
<gene>
    <name evidence="8" type="ORF">EJC49_24195</name>
</gene>
<evidence type="ECO:0000256" key="6">
    <source>
        <dbReference type="ARBA" id="ARBA00049348"/>
    </source>
</evidence>
<dbReference type="NCBIfam" id="TIGR00589">
    <property type="entry name" value="ogt"/>
    <property type="match status" value="1"/>
</dbReference>
<comment type="caution">
    <text evidence="8">The sequence shown here is derived from an EMBL/GenBank/DDBJ whole genome shotgun (WGS) entry which is preliminary data.</text>
</comment>
<evidence type="ECO:0000256" key="1">
    <source>
        <dbReference type="ARBA" id="ARBA00001286"/>
    </source>
</evidence>
<keyword evidence="2 8" id="KW-0489">Methyltransferase</keyword>
<dbReference type="GO" id="GO:0003908">
    <property type="term" value="F:methylated-DNA-[protein]-cysteine S-methyltransferase activity"/>
    <property type="evidence" value="ECO:0007669"/>
    <property type="project" value="UniProtKB-EC"/>
</dbReference>
<evidence type="ECO:0000256" key="2">
    <source>
        <dbReference type="ARBA" id="ARBA00022603"/>
    </source>
</evidence>
<organism evidence="8 9">
    <name type="scientific">Aquibium carbonis</name>
    <dbReference type="NCBI Taxonomy" id="2495581"/>
    <lineage>
        <taxon>Bacteria</taxon>
        <taxon>Pseudomonadati</taxon>
        <taxon>Pseudomonadota</taxon>
        <taxon>Alphaproteobacteria</taxon>
        <taxon>Hyphomicrobiales</taxon>
        <taxon>Phyllobacteriaceae</taxon>
        <taxon>Aquibium</taxon>
    </lineage>
</organism>
<evidence type="ECO:0000259" key="7">
    <source>
        <dbReference type="Pfam" id="PF01035"/>
    </source>
</evidence>
<dbReference type="EMBL" id="RWKW01000132">
    <property type="protein sequence ID" value="RST81043.1"/>
    <property type="molecule type" value="Genomic_DNA"/>
</dbReference>
<sequence>MEATASGHFLFETALGVVGIAWTPRGITRLQLPGRDPADTERLLTAVRNGFPRPECTADARVRLERLLPPTIAAAVALLRRYALGEPVALAAIPVDLPYVSEFRRAVYRAARRIGHGEVLTYGELAERAGHAGAFRETGTAMGANPVPLLVPCHRVLAAGRKPGGFSAPGGVATKLRLLALEGIRLEAADPAQASFGF</sequence>
<evidence type="ECO:0000313" key="8">
    <source>
        <dbReference type="EMBL" id="RST81043.1"/>
    </source>
</evidence>
<dbReference type="InterPro" id="IPR036631">
    <property type="entry name" value="MGMT_N_sf"/>
</dbReference>
<dbReference type="InterPro" id="IPR014048">
    <property type="entry name" value="MethylDNA_cys_MeTrfase_DNA-bd"/>
</dbReference>
<comment type="catalytic activity">
    <reaction evidence="1">
        <text>a 4-O-methyl-thymidine in DNA + L-cysteinyl-[protein] = a thymidine in DNA + S-methyl-L-cysteinyl-[protein]</text>
        <dbReference type="Rhea" id="RHEA:53428"/>
        <dbReference type="Rhea" id="RHEA-COMP:10131"/>
        <dbReference type="Rhea" id="RHEA-COMP:10132"/>
        <dbReference type="Rhea" id="RHEA-COMP:13555"/>
        <dbReference type="Rhea" id="RHEA-COMP:13556"/>
        <dbReference type="ChEBI" id="CHEBI:29950"/>
        <dbReference type="ChEBI" id="CHEBI:82612"/>
        <dbReference type="ChEBI" id="CHEBI:137386"/>
        <dbReference type="ChEBI" id="CHEBI:137387"/>
        <dbReference type="EC" id="2.1.1.63"/>
    </reaction>
</comment>
<dbReference type="Proteomes" id="UP000278398">
    <property type="component" value="Unassembled WGS sequence"/>
</dbReference>
<dbReference type="SUPFAM" id="SSF53155">
    <property type="entry name" value="Methylated DNA-protein cysteine methyltransferase domain"/>
    <property type="match status" value="1"/>
</dbReference>
<dbReference type="PROSITE" id="PS00374">
    <property type="entry name" value="MGMT"/>
    <property type="match status" value="1"/>
</dbReference>
<keyword evidence="3 8" id="KW-0808">Transferase</keyword>
<dbReference type="RefSeq" id="WP_126702493.1">
    <property type="nucleotide sequence ID" value="NZ_RWKW01000132.1"/>
</dbReference>
<proteinExistence type="predicted"/>
<keyword evidence="4" id="KW-0227">DNA damage</keyword>
<dbReference type="PANTHER" id="PTHR10815">
    <property type="entry name" value="METHYLATED-DNA--PROTEIN-CYSTEINE METHYLTRANSFERASE"/>
    <property type="match status" value="1"/>
</dbReference>
<keyword evidence="9" id="KW-1185">Reference proteome</keyword>
<dbReference type="InterPro" id="IPR001497">
    <property type="entry name" value="MethylDNA_cys_MeTrfase_AS"/>
</dbReference>
<keyword evidence="5" id="KW-0234">DNA repair</keyword>
<dbReference type="OrthoDB" id="9802228at2"/>
<dbReference type="PANTHER" id="PTHR10815:SF5">
    <property type="entry name" value="METHYLATED-DNA--PROTEIN-CYSTEINE METHYLTRANSFERASE"/>
    <property type="match status" value="1"/>
</dbReference>
<name>A0A429YI15_9HYPH</name>
<reference evidence="8 9" key="1">
    <citation type="submission" date="2018-12" db="EMBL/GenBank/DDBJ databases">
        <title>Mesorhizobium carbonis sp. nov., isolated from coal mine water.</title>
        <authorList>
            <person name="Xin W."/>
            <person name="Xu Z."/>
            <person name="Xiang F."/>
            <person name="Zhang J."/>
            <person name="Xi L."/>
            <person name="Liu J."/>
        </authorList>
    </citation>
    <scope>NUCLEOTIDE SEQUENCE [LARGE SCALE GENOMIC DNA]</scope>
    <source>
        <strain evidence="8 9">B2.3</strain>
    </source>
</reference>
<comment type="catalytic activity">
    <reaction evidence="6">
        <text>a 6-O-methyl-2'-deoxyguanosine in DNA + L-cysteinyl-[protein] = S-methyl-L-cysteinyl-[protein] + a 2'-deoxyguanosine in DNA</text>
        <dbReference type="Rhea" id="RHEA:24000"/>
        <dbReference type="Rhea" id="RHEA-COMP:10131"/>
        <dbReference type="Rhea" id="RHEA-COMP:10132"/>
        <dbReference type="Rhea" id="RHEA-COMP:11367"/>
        <dbReference type="Rhea" id="RHEA-COMP:11368"/>
        <dbReference type="ChEBI" id="CHEBI:29950"/>
        <dbReference type="ChEBI" id="CHEBI:82612"/>
        <dbReference type="ChEBI" id="CHEBI:85445"/>
        <dbReference type="ChEBI" id="CHEBI:85448"/>
        <dbReference type="EC" id="2.1.1.63"/>
    </reaction>
</comment>
<evidence type="ECO:0000256" key="4">
    <source>
        <dbReference type="ARBA" id="ARBA00022763"/>
    </source>
</evidence>
<evidence type="ECO:0000256" key="3">
    <source>
        <dbReference type="ARBA" id="ARBA00022679"/>
    </source>
</evidence>
<accession>A0A429YI15</accession>
<dbReference type="InterPro" id="IPR036217">
    <property type="entry name" value="MethylDNA_cys_MeTrfase_DNAb"/>
</dbReference>
<evidence type="ECO:0000313" key="9">
    <source>
        <dbReference type="Proteomes" id="UP000278398"/>
    </source>
</evidence>
<dbReference type="CDD" id="cd06445">
    <property type="entry name" value="ATase"/>
    <property type="match status" value="1"/>
</dbReference>
<dbReference type="Gene3D" id="1.10.10.10">
    <property type="entry name" value="Winged helix-like DNA-binding domain superfamily/Winged helix DNA-binding domain"/>
    <property type="match status" value="1"/>
</dbReference>
<dbReference type="AlphaFoldDB" id="A0A429YI15"/>